<evidence type="ECO:0000313" key="2">
    <source>
        <dbReference type="Proteomes" id="UP000785679"/>
    </source>
</evidence>
<proteinExistence type="predicted"/>
<keyword evidence="2" id="KW-1185">Reference proteome</keyword>
<comment type="caution">
    <text evidence="1">The sequence shown here is derived from an EMBL/GenBank/DDBJ whole genome shotgun (WGS) entry which is preliminary data.</text>
</comment>
<protein>
    <submittedName>
        <fullName evidence="1">Uncharacterized protein</fullName>
    </submittedName>
</protein>
<dbReference type="Proteomes" id="UP000785679">
    <property type="component" value="Unassembled WGS sequence"/>
</dbReference>
<sequence length="100" mass="11471">MGKFNQSSLTANHLSKITRPSLLLVSTTLLDCLLSQSQIYPLEFKEKVHLLILLERHRFSFDSERVAKEASIQTDSKREISCLLVKQIIELPFAQLDQQT</sequence>
<dbReference type="EMBL" id="RRYP01002940">
    <property type="protein sequence ID" value="TNV84281.1"/>
    <property type="molecule type" value="Genomic_DNA"/>
</dbReference>
<dbReference type="AlphaFoldDB" id="A0A8J8P274"/>
<accession>A0A8J8P274</accession>
<evidence type="ECO:0000313" key="1">
    <source>
        <dbReference type="EMBL" id="TNV84281.1"/>
    </source>
</evidence>
<name>A0A8J8P274_HALGN</name>
<organism evidence="1 2">
    <name type="scientific">Halteria grandinella</name>
    <dbReference type="NCBI Taxonomy" id="5974"/>
    <lineage>
        <taxon>Eukaryota</taxon>
        <taxon>Sar</taxon>
        <taxon>Alveolata</taxon>
        <taxon>Ciliophora</taxon>
        <taxon>Intramacronucleata</taxon>
        <taxon>Spirotrichea</taxon>
        <taxon>Stichotrichia</taxon>
        <taxon>Sporadotrichida</taxon>
        <taxon>Halteriidae</taxon>
        <taxon>Halteria</taxon>
    </lineage>
</organism>
<reference evidence="1" key="1">
    <citation type="submission" date="2019-06" db="EMBL/GenBank/DDBJ databases">
        <authorList>
            <person name="Zheng W."/>
        </authorList>
    </citation>
    <scope>NUCLEOTIDE SEQUENCE</scope>
    <source>
        <strain evidence="1">QDHG01</strain>
    </source>
</reference>
<gene>
    <name evidence="1" type="ORF">FGO68_gene7816</name>
</gene>